<dbReference type="InterPro" id="IPR013786">
    <property type="entry name" value="AcylCoA_DH/ox_N"/>
</dbReference>
<dbReference type="GO" id="GO:0003995">
    <property type="term" value="F:acyl-CoA dehydrogenase activity"/>
    <property type="evidence" value="ECO:0007669"/>
    <property type="project" value="TreeGrafter"/>
</dbReference>
<keyword evidence="6" id="KW-1185">Reference proteome</keyword>
<gene>
    <name evidence="5" type="ORF">CLV37_101530</name>
</gene>
<dbReference type="EMBL" id="PVZF01000001">
    <property type="protein sequence ID" value="PRY18285.1"/>
    <property type="molecule type" value="Genomic_DNA"/>
</dbReference>
<evidence type="ECO:0000256" key="1">
    <source>
        <dbReference type="ARBA" id="ARBA00023002"/>
    </source>
</evidence>
<dbReference type="PANTHER" id="PTHR43884:SF12">
    <property type="entry name" value="ISOVALERYL-COA DEHYDROGENASE, MITOCHONDRIAL-RELATED"/>
    <property type="match status" value="1"/>
</dbReference>
<sequence length="435" mass="45991">MTTSTIHESPLSTETGRQIRDGVLALVPQIRAAAREGEKLGCLPPATLNALAELDVFRLSIPEKFGGLALGARDLAEIILAVARADGSAGWQTMISSGFTRVVLTFPEETVAEVFEKTKTWEGPIVASASLFSDRIQRATKVPGGHVVAAGGKWGFGSGSKHAAHMVVGVGVEQPDGGFDRLAVLLDKGQYEIVDDWHVMGLSGSSSNSVTITEDVFVPDSRVVPLAELTDRLDAVRTKYEGLGLSMDARGLMIIVTLETMGIAVGMAEGAFDCFLEQTRNKKPFTLDYPSLQETPGTQIVAGKVRSMINAARELVLAKADVIDRKAQAGEPFTAAEETALQMDFVYAGNLAGQAIEQIQFAIGSATVALSNPIQRYARDVRVALTHGSNRLDPSAELAGRDIFGVSKATGGMAGTPGVQKANERTPVLAGAGKD</sequence>
<accession>A0A2T0RAU7</accession>
<feature type="region of interest" description="Disordered" evidence="2">
    <location>
        <begin position="414"/>
        <end position="435"/>
    </location>
</feature>
<evidence type="ECO:0000313" key="5">
    <source>
        <dbReference type="EMBL" id="PRY18285.1"/>
    </source>
</evidence>
<dbReference type="Gene3D" id="2.40.110.10">
    <property type="entry name" value="Butyryl-CoA Dehydrogenase, subunit A, domain 2"/>
    <property type="match status" value="1"/>
</dbReference>
<dbReference type="InterPro" id="IPR046373">
    <property type="entry name" value="Acyl-CoA_Oxase/DH_mid-dom_sf"/>
</dbReference>
<comment type="caution">
    <text evidence="5">The sequence shown here is derived from an EMBL/GenBank/DDBJ whole genome shotgun (WGS) entry which is preliminary data.</text>
</comment>
<dbReference type="Gene3D" id="1.10.540.10">
    <property type="entry name" value="Acyl-CoA dehydrogenase/oxidase, N-terminal domain"/>
    <property type="match status" value="1"/>
</dbReference>
<dbReference type="InterPro" id="IPR036250">
    <property type="entry name" value="AcylCo_DH-like_C"/>
</dbReference>
<dbReference type="InterPro" id="IPR037069">
    <property type="entry name" value="AcylCoA_DH/ox_N_sf"/>
</dbReference>
<organism evidence="5 6">
    <name type="scientific">Kineococcus rhizosphaerae</name>
    <dbReference type="NCBI Taxonomy" id="559628"/>
    <lineage>
        <taxon>Bacteria</taxon>
        <taxon>Bacillati</taxon>
        <taxon>Actinomycetota</taxon>
        <taxon>Actinomycetes</taxon>
        <taxon>Kineosporiales</taxon>
        <taxon>Kineosporiaceae</taxon>
        <taxon>Kineococcus</taxon>
    </lineage>
</organism>
<dbReference type="GO" id="GO:0050660">
    <property type="term" value="F:flavin adenine dinucleotide binding"/>
    <property type="evidence" value="ECO:0007669"/>
    <property type="project" value="InterPro"/>
</dbReference>
<proteinExistence type="predicted"/>
<evidence type="ECO:0000259" key="3">
    <source>
        <dbReference type="Pfam" id="PF02771"/>
    </source>
</evidence>
<dbReference type="Pfam" id="PF08028">
    <property type="entry name" value="Acyl-CoA_dh_2"/>
    <property type="match status" value="1"/>
</dbReference>
<dbReference type="SUPFAM" id="SSF47203">
    <property type="entry name" value="Acyl-CoA dehydrogenase C-terminal domain-like"/>
    <property type="match status" value="1"/>
</dbReference>
<dbReference type="Gene3D" id="1.20.140.10">
    <property type="entry name" value="Butyryl-CoA Dehydrogenase, subunit A, domain 3"/>
    <property type="match status" value="1"/>
</dbReference>
<dbReference type="OrthoDB" id="3404950at2"/>
<dbReference type="Proteomes" id="UP000238083">
    <property type="component" value="Unassembled WGS sequence"/>
</dbReference>
<dbReference type="PANTHER" id="PTHR43884">
    <property type="entry name" value="ACYL-COA DEHYDROGENASE"/>
    <property type="match status" value="1"/>
</dbReference>
<evidence type="ECO:0000259" key="4">
    <source>
        <dbReference type="Pfam" id="PF08028"/>
    </source>
</evidence>
<feature type="domain" description="Acyl-CoA dehydrogenase/oxidase N-terminal" evidence="3">
    <location>
        <begin position="13"/>
        <end position="106"/>
    </location>
</feature>
<evidence type="ECO:0000256" key="2">
    <source>
        <dbReference type="SAM" id="MobiDB-lite"/>
    </source>
</evidence>
<feature type="domain" description="Acyl-CoA dehydrogenase C-terminal" evidence="4">
    <location>
        <begin position="263"/>
        <end position="388"/>
    </location>
</feature>
<protein>
    <submittedName>
        <fullName evidence="5">Alkylation response protein AidB-like acyl-CoA dehydrogenase</fullName>
    </submittedName>
</protein>
<dbReference type="AlphaFoldDB" id="A0A2T0RAU7"/>
<keyword evidence="1" id="KW-0560">Oxidoreductase</keyword>
<dbReference type="Pfam" id="PF02771">
    <property type="entry name" value="Acyl-CoA_dh_N"/>
    <property type="match status" value="1"/>
</dbReference>
<dbReference type="SUPFAM" id="SSF56645">
    <property type="entry name" value="Acyl-CoA dehydrogenase NM domain-like"/>
    <property type="match status" value="1"/>
</dbReference>
<dbReference type="PIRSF" id="PIRSF016578">
    <property type="entry name" value="HsaA"/>
    <property type="match status" value="1"/>
</dbReference>
<dbReference type="InterPro" id="IPR009100">
    <property type="entry name" value="AcylCoA_DH/oxidase_NM_dom_sf"/>
</dbReference>
<name>A0A2T0RAU7_9ACTN</name>
<evidence type="ECO:0000313" key="6">
    <source>
        <dbReference type="Proteomes" id="UP000238083"/>
    </source>
</evidence>
<dbReference type="InterPro" id="IPR013107">
    <property type="entry name" value="Acyl-CoA_DH_C"/>
</dbReference>
<reference evidence="5 6" key="1">
    <citation type="submission" date="2018-03" db="EMBL/GenBank/DDBJ databases">
        <title>Genomic Encyclopedia of Archaeal and Bacterial Type Strains, Phase II (KMG-II): from individual species to whole genera.</title>
        <authorList>
            <person name="Goeker M."/>
        </authorList>
    </citation>
    <scope>NUCLEOTIDE SEQUENCE [LARGE SCALE GENOMIC DNA]</scope>
    <source>
        <strain evidence="5 6">DSM 19711</strain>
    </source>
</reference>
<dbReference type="RefSeq" id="WP_106206657.1">
    <property type="nucleotide sequence ID" value="NZ_PVZF01000001.1"/>
</dbReference>